<dbReference type="RefSeq" id="WP_346152206.1">
    <property type="nucleotide sequence ID" value="NZ_BAAATE010000022.1"/>
</dbReference>
<dbReference type="Proteomes" id="UP001501666">
    <property type="component" value="Unassembled WGS sequence"/>
</dbReference>
<evidence type="ECO:0000313" key="1">
    <source>
        <dbReference type="EMBL" id="GAA2682169.1"/>
    </source>
</evidence>
<proteinExistence type="predicted"/>
<reference evidence="2" key="1">
    <citation type="journal article" date="2019" name="Int. J. Syst. Evol. Microbiol.">
        <title>The Global Catalogue of Microorganisms (GCM) 10K type strain sequencing project: providing services to taxonomists for standard genome sequencing and annotation.</title>
        <authorList>
            <consortium name="The Broad Institute Genomics Platform"/>
            <consortium name="The Broad Institute Genome Sequencing Center for Infectious Disease"/>
            <person name="Wu L."/>
            <person name="Ma J."/>
        </authorList>
    </citation>
    <scope>NUCLEOTIDE SEQUENCE [LARGE SCALE GENOMIC DNA]</scope>
    <source>
        <strain evidence="2">JCM 6835</strain>
    </source>
</reference>
<dbReference type="EMBL" id="BAAATE010000022">
    <property type="protein sequence ID" value="GAA2682169.1"/>
    <property type="molecule type" value="Genomic_DNA"/>
</dbReference>
<evidence type="ECO:0000313" key="2">
    <source>
        <dbReference type="Proteomes" id="UP001501666"/>
    </source>
</evidence>
<comment type="caution">
    <text evidence="1">The sequence shown here is derived from an EMBL/GenBank/DDBJ whole genome shotgun (WGS) entry which is preliminary data.</text>
</comment>
<sequence>MAKGSGPAAGPAGEPMAAYRALREEGAPASRSFLIGVSSSAALPLSGQVAEETRRFGAVPRR</sequence>
<accession>A0ABP6F2S4</accession>
<organism evidence="1 2">
    <name type="scientific">Nonomuraea recticatena</name>
    <dbReference type="NCBI Taxonomy" id="46178"/>
    <lineage>
        <taxon>Bacteria</taxon>
        <taxon>Bacillati</taxon>
        <taxon>Actinomycetota</taxon>
        <taxon>Actinomycetes</taxon>
        <taxon>Streptosporangiales</taxon>
        <taxon>Streptosporangiaceae</taxon>
        <taxon>Nonomuraea</taxon>
    </lineage>
</organism>
<keyword evidence="2" id="KW-1185">Reference proteome</keyword>
<name>A0ABP6F2S4_9ACTN</name>
<gene>
    <name evidence="1" type="ORF">GCM10010412_067300</name>
</gene>
<protein>
    <submittedName>
        <fullName evidence="1">Uncharacterized protein</fullName>
    </submittedName>
</protein>